<dbReference type="CDD" id="cd01318">
    <property type="entry name" value="DHOase_IIb"/>
    <property type="match status" value="1"/>
</dbReference>
<comment type="cofactor">
    <cofactor evidence="1">
        <name>Zn(2+)</name>
        <dbReference type="ChEBI" id="CHEBI:29105"/>
    </cofactor>
</comment>
<comment type="function">
    <text evidence="2">Catalyzes the reversible cyclization of carbamoyl aspartate to dihydroorotate.</text>
</comment>
<feature type="domain" description="Amidohydrolase-related" evidence="6">
    <location>
        <begin position="53"/>
        <end position="427"/>
    </location>
</feature>
<dbReference type="OrthoDB" id="9765462at2"/>
<evidence type="ECO:0000256" key="2">
    <source>
        <dbReference type="ARBA" id="ARBA00002368"/>
    </source>
</evidence>
<dbReference type="PANTHER" id="PTHR43668:SF4">
    <property type="entry name" value="ALLANTOINASE"/>
    <property type="match status" value="1"/>
</dbReference>
<keyword evidence="4" id="KW-0479">Metal-binding</keyword>
<dbReference type="STRING" id="447422.SAMN05660903_02747"/>
<dbReference type="Proteomes" id="UP000232673">
    <property type="component" value="Unassembled WGS sequence"/>
</dbReference>
<dbReference type="GO" id="GO:0006145">
    <property type="term" value="P:purine nucleobase catabolic process"/>
    <property type="evidence" value="ECO:0007669"/>
    <property type="project" value="TreeGrafter"/>
</dbReference>
<dbReference type="NCBIfam" id="TIGR00857">
    <property type="entry name" value="pyrC_multi"/>
    <property type="match status" value="1"/>
</dbReference>
<sequence>MKKVLIKNAKIVNEGKIKEADVFIEGGIIVEIAESISAKSPDVQIFDAEGTHLLPGVIDDQVHFREPGLTHKENIEMGSRAAVAGGITSFIEMPNTLPQTTTIEELEKKFELAAERSYANYSFMFGGTNDNLEEILKVDPKTTAALKLFLGSSTGNMLVDDEKALEQIFSKSPLLIAVHCEDEATIKKNLDEYIERYGDDIPIELHPQIRSEEACYKSSARAVALAKKTGARLHVFHVSTAKELSLFSNKKKLKDKKITAEVCIHHLWFNDSDYKKKGTLIKWNPAVKTKQDQDALMKALNDDLLDVVATDHAPHTKEEKKNVYTKAPSGGPMVQHSLAAMLQFHHQEKISLEKIVEKMCHNPAILFDIKDRGFIREGYKADLVLVDLNAPWAVQPDNIQYKCGWSPFEGVTFKSRVTHTFVNGNLVYKNFKHQPFANVAERLQFDR</sequence>
<dbReference type="Gene3D" id="2.30.40.10">
    <property type="entry name" value="Urease, subunit C, domain 1"/>
    <property type="match status" value="1"/>
</dbReference>
<dbReference type="InterPro" id="IPR011059">
    <property type="entry name" value="Metal-dep_hydrolase_composite"/>
</dbReference>
<dbReference type="GO" id="GO:0004151">
    <property type="term" value="F:dihydroorotase activity"/>
    <property type="evidence" value="ECO:0007669"/>
    <property type="project" value="UniProtKB-EC"/>
</dbReference>
<protein>
    <submittedName>
        <fullName evidence="7">Dihydroorotase</fullName>
        <ecNumber evidence="7">3.5.2.3</ecNumber>
    </submittedName>
</protein>
<name>A0A2N0U106_9FLAO</name>
<organism evidence="7 8">
    <name type="scientific">Salegentibacter salinarum</name>
    <dbReference type="NCBI Taxonomy" id="447422"/>
    <lineage>
        <taxon>Bacteria</taxon>
        <taxon>Pseudomonadati</taxon>
        <taxon>Bacteroidota</taxon>
        <taxon>Flavobacteriia</taxon>
        <taxon>Flavobacteriales</taxon>
        <taxon>Flavobacteriaceae</taxon>
        <taxon>Salegentibacter</taxon>
    </lineage>
</organism>
<dbReference type="SUPFAM" id="SSF51556">
    <property type="entry name" value="Metallo-dependent hydrolases"/>
    <property type="match status" value="1"/>
</dbReference>
<dbReference type="Pfam" id="PF01979">
    <property type="entry name" value="Amidohydro_1"/>
    <property type="match status" value="1"/>
</dbReference>
<evidence type="ECO:0000256" key="1">
    <source>
        <dbReference type="ARBA" id="ARBA00001947"/>
    </source>
</evidence>
<dbReference type="RefSeq" id="WP_079713761.1">
    <property type="nucleotide sequence ID" value="NZ_FUZC01000011.1"/>
</dbReference>
<keyword evidence="8" id="KW-1185">Reference proteome</keyword>
<accession>A0A2N0U106</accession>
<dbReference type="InterPro" id="IPR002195">
    <property type="entry name" value="Dihydroorotase_CS"/>
</dbReference>
<comment type="similarity">
    <text evidence="3">Belongs to the metallo-dependent hydrolases superfamily. DHOase family. Class I DHOase subfamily.</text>
</comment>
<dbReference type="EC" id="3.5.2.3" evidence="7"/>
<dbReference type="InterPro" id="IPR006680">
    <property type="entry name" value="Amidohydro-rel"/>
</dbReference>
<gene>
    <name evidence="7" type="ORF">APR41_13435</name>
</gene>
<evidence type="ECO:0000256" key="4">
    <source>
        <dbReference type="ARBA" id="ARBA00022723"/>
    </source>
</evidence>
<evidence type="ECO:0000259" key="6">
    <source>
        <dbReference type="Pfam" id="PF01979"/>
    </source>
</evidence>
<comment type="caution">
    <text evidence="7">The sequence shown here is derived from an EMBL/GenBank/DDBJ whole genome shotgun (WGS) entry which is preliminary data.</text>
</comment>
<dbReference type="InterPro" id="IPR050138">
    <property type="entry name" value="DHOase/Allantoinase_Hydrolase"/>
</dbReference>
<proteinExistence type="inferred from homology"/>
<dbReference type="GO" id="GO:0046872">
    <property type="term" value="F:metal ion binding"/>
    <property type="evidence" value="ECO:0007669"/>
    <property type="project" value="UniProtKB-KW"/>
</dbReference>
<dbReference type="GO" id="GO:0004038">
    <property type="term" value="F:allantoinase activity"/>
    <property type="evidence" value="ECO:0007669"/>
    <property type="project" value="TreeGrafter"/>
</dbReference>
<dbReference type="Gene3D" id="3.20.20.140">
    <property type="entry name" value="Metal-dependent hydrolases"/>
    <property type="match status" value="1"/>
</dbReference>
<evidence type="ECO:0000256" key="3">
    <source>
        <dbReference type="ARBA" id="ARBA00010286"/>
    </source>
</evidence>
<reference evidence="7 8" key="1">
    <citation type="submission" date="2015-10" db="EMBL/GenBank/DDBJ databases">
        <title>Draft genome sequence of Salegentibacter salinarum KCTC 12975.</title>
        <authorList>
            <person name="Lin W."/>
            <person name="Zheng Q."/>
        </authorList>
    </citation>
    <scope>NUCLEOTIDE SEQUENCE [LARGE SCALE GENOMIC DNA]</scope>
    <source>
        <strain evidence="7 8">KCTC 12975</strain>
    </source>
</reference>
<dbReference type="NCBIfam" id="NF006688">
    <property type="entry name" value="PRK09236.1"/>
    <property type="match status" value="1"/>
</dbReference>
<dbReference type="GO" id="GO:0005737">
    <property type="term" value="C:cytoplasm"/>
    <property type="evidence" value="ECO:0007669"/>
    <property type="project" value="TreeGrafter"/>
</dbReference>
<dbReference type="AlphaFoldDB" id="A0A2N0U106"/>
<dbReference type="SUPFAM" id="SSF51338">
    <property type="entry name" value="Composite domain of metallo-dependent hydrolases"/>
    <property type="match status" value="1"/>
</dbReference>
<dbReference type="InterPro" id="IPR032466">
    <property type="entry name" value="Metal_Hydrolase"/>
</dbReference>
<dbReference type="PROSITE" id="PS00483">
    <property type="entry name" value="DIHYDROOROTASE_2"/>
    <property type="match status" value="1"/>
</dbReference>
<evidence type="ECO:0000313" key="7">
    <source>
        <dbReference type="EMBL" id="PKD20671.1"/>
    </source>
</evidence>
<evidence type="ECO:0000313" key="8">
    <source>
        <dbReference type="Proteomes" id="UP000232673"/>
    </source>
</evidence>
<evidence type="ECO:0000256" key="5">
    <source>
        <dbReference type="ARBA" id="ARBA00022801"/>
    </source>
</evidence>
<keyword evidence="5 7" id="KW-0378">Hydrolase</keyword>
<dbReference type="PANTHER" id="PTHR43668">
    <property type="entry name" value="ALLANTOINASE"/>
    <property type="match status" value="1"/>
</dbReference>
<dbReference type="EMBL" id="LKTS01000004">
    <property type="protein sequence ID" value="PKD20671.1"/>
    <property type="molecule type" value="Genomic_DNA"/>
</dbReference>